<name>A0AAW6LIM8_RHOSG</name>
<feature type="domain" description="Type VII secretion system protein EccE" evidence="2">
    <location>
        <begin position="171"/>
        <end position="254"/>
    </location>
</feature>
<sequence>MIKLTNTTAPVAVAVGTVAVLAIGALPGDSVARPIIAAVAALVILSILVAPGGKSTVNRFRRRRHFARPDRFLSLLYATLRVGTVWDGQALSMFVALRPVPFRVAVVGANETGLESRSLPLELIRDHLIQGDVNLESIRVIASGYRAYGDSAYGQAYTSVVGQTAIPDTLQTVIEIRVNLRKSYQSVLARATNGSIPTGIGKAAHIVSRRLEQNLNIEGFSAKVLRRNEIRDFHDMMLAPMNDGLRDERWTHLGGAVPTVTAAPTEWSELAVERWLGVPADRIAYVLEIANDRHRQATVGLTVAYSYSKATKMPARALSLRANDGEHGDHATAMLPLAQTISSPAPTLTVPRGSAFPVSLPAYGLGVYLGPWADGAGRVFLNTDTSGEVLWLETPEAFVQQLAARITTTGARVGVYIDTPQWSDLANRVLGLRLSPTEPVDVAIYQGRPPSQVPASTVVIVWAPEGVPSAVASAHRITADENSVMTVVSRTSRAKFDWEAPNAELPFVTSLQG</sequence>
<dbReference type="AlphaFoldDB" id="A0AAW6LIM8"/>
<dbReference type="Pfam" id="PF11203">
    <property type="entry name" value="EccE"/>
    <property type="match status" value="1"/>
</dbReference>
<comment type="caution">
    <text evidence="3">The sequence shown here is derived from an EMBL/GenBank/DDBJ whole genome shotgun (WGS) entry which is preliminary data.</text>
</comment>
<evidence type="ECO:0000313" key="4">
    <source>
        <dbReference type="Proteomes" id="UP001217325"/>
    </source>
</evidence>
<gene>
    <name evidence="3" type="ORF">PXH69_21420</name>
</gene>
<dbReference type="Proteomes" id="UP001217325">
    <property type="component" value="Unassembled WGS sequence"/>
</dbReference>
<dbReference type="EMBL" id="JARDXE010000014">
    <property type="protein sequence ID" value="MDE8647537.1"/>
    <property type="molecule type" value="Genomic_DNA"/>
</dbReference>
<reference evidence="3" key="1">
    <citation type="submission" date="2023-02" db="EMBL/GenBank/DDBJ databases">
        <title>A novel hydrolase synthesized by Rhodococcus erythropolis HQ is responsible for the detoxification of Zearalenone.</title>
        <authorList>
            <person name="Hu J."/>
            <person name="Xu J."/>
        </authorList>
    </citation>
    <scope>NUCLEOTIDE SEQUENCE</scope>
    <source>
        <strain evidence="3">HQ</strain>
    </source>
</reference>
<evidence type="ECO:0000313" key="3">
    <source>
        <dbReference type="EMBL" id="MDE8647537.1"/>
    </source>
</evidence>
<evidence type="ECO:0000256" key="1">
    <source>
        <dbReference type="SAM" id="Phobius"/>
    </source>
</evidence>
<feature type="transmembrane region" description="Helical" evidence="1">
    <location>
        <begin position="32"/>
        <end position="51"/>
    </location>
</feature>
<dbReference type="InterPro" id="IPR050051">
    <property type="entry name" value="EccE_dom"/>
</dbReference>
<keyword evidence="1" id="KW-1133">Transmembrane helix</keyword>
<proteinExistence type="predicted"/>
<keyword evidence="1" id="KW-0472">Membrane</keyword>
<protein>
    <submittedName>
        <fullName evidence="3">Type VII secretion protein EccE</fullName>
    </submittedName>
</protein>
<accession>A0AAW6LIM8</accession>
<evidence type="ECO:0000259" key="2">
    <source>
        <dbReference type="Pfam" id="PF11203"/>
    </source>
</evidence>
<keyword evidence="1" id="KW-0812">Transmembrane</keyword>
<organism evidence="3 4">
    <name type="scientific">Rhodococcus qingshengii</name>
    <dbReference type="NCBI Taxonomy" id="334542"/>
    <lineage>
        <taxon>Bacteria</taxon>
        <taxon>Bacillati</taxon>
        <taxon>Actinomycetota</taxon>
        <taxon>Actinomycetes</taxon>
        <taxon>Mycobacteriales</taxon>
        <taxon>Nocardiaceae</taxon>
        <taxon>Rhodococcus</taxon>
        <taxon>Rhodococcus erythropolis group</taxon>
    </lineage>
</organism>
<dbReference type="RefSeq" id="WP_275232107.1">
    <property type="nucleotide sequence ID" value="NZ_JARDXE010000014.1"/>
</dbReference>
<feature type="transmembrane region" description="Helical" evidence="1">
    <location>
        <begin position="72"/>
        <end position="97"/>
    </location>
</feature>
<feature type="transmembrane region" description="Helical" evidence="1">
    <location>
        <begin position="7"/>
        <end position="26"/>
    </location>
</feature>